<dbReference type="SUPFAM" id="SSF48452">
    <property type="entry name" value="TPR-like"/>
    <property type="match status" value="3"/>
</dbReference>
<dbReference type="EMBL" id="RCHS01003667">
    <property type="protein sequence ID" value="RMX40274.1"/>
    <property type="molecule type" value="Genomic_DNA"/>
</dbReference>
<dbReference type="InterPro" id="IPR011990">
    <property type="entry name" value="TPR-like_helical_dom_sf"/>
</dbReference>
<feature type="repeat" description="TPR" evidence="3">
    <location>
        <begin position="549"/>
        <end position="582"/>
    </location>
</feature>
<keyword evidence="4" id="KW-0175">Coiled coil</keyword>
<sequence length="829" mass="94302">MAAATDPSKALDSTPEKTNFQRAARLLICGGTMILREIFDKIHPPKDLPTILNDPAIKSQLAAARITKPQWDCLYPSPGTYGKSEDFDVTLLFKLLRTICNLHPTASGWDDLPASTDHSLAADLARIKYYRNTVYGHVNQRMEIRDEEFQLLWQEIREALLRIARSISSTKGTEWEDAIDKLLNDPLTAEDDRNVKELLHWYRNDIEIKELVELKTTRKDAQCVRQEVQNIKDQLGDEVKTTTEEVQFLRRELREEAKDIKDQLGGEMKAATEEVQSLRQEFQEEAKYIKDQLGGKVIAATKEAVTSLRQEVREELQMRIDCKTIKESPVPGASGLMVLTSEGSDIERKTVVGVKHNEMPPTASSLQQENGSTRGSEAMRIGSDCLPSSEEVLDELWDDHCTGHLNEMAQKHLVTEEILNKFGLVEVQLSTTIREEEYRAAQEYFMKCSVNDAKPRGTTLPYGKEHVDVADAHSSLSPTKPKFLGDFQQVQEPYERPLDSQLKILGPGYVDVAIAHHIDLRDLQQAKDHYERALDIQLKKLGPTHVDVARTYHSLGYVNLNLGNLRQAITDYARALDIRQRMFGIEDIHVALSCHNMGEVYQQLGDLQQAQECFEIALQIRLKKLGPNHSDVALSYHTLGVAHQQLGDLRKAKEYYKRALNIASMHENQGNAYLNVGDLQFAKEHYERSLTIRLRTLRLLRKHAFLQVAVARTYHSLGNVNLSLGNLPQAITDYARALDIRQRMFGIEDIHVALSCHNMGVVYQQLDDLQQAQECFEIALQIRLKKLGPNHDDVARSYHTLSVLHHQLGDLRKATEYRKRAVHIELKKL</sequence>
<feature type="repeat" description="TPR" evidence="3">
    <location>
        <begin position="633"/>
        <end position="666"/>
    </location>
</feature>
<name>A0A3M6TGC6_POCDA</name>
<feature type="domain" description="DZIP3-like HEPN" evidence="7">
    <location>
        <begin position="45"/>
        <end position="192"/>
    </location>
</feature>
<protein>
    <submittedName>
        <fullName evidence="8">Uncharacterized protein</fullName>
    </submittedName>
</protein>
<keyword evidence="1" id="KW-0677">Repeat</keyword>
<evidence type="ECO:0000259" key="6">
    <source>
        <dbReference type="Pfam" id="PF10516"/>
    </source>
</evidence>
<evidence type="ECO:0000256" key="1">
    <source>
        <dbReference type="ARBA" id="ARBA00022737"/>
    </source>
</evidence>
<dbReference type="AlphaFoldDB" id="A0A3M6TGC6"/>
<dbReference type="OrthoDB" id="5985681at2759"/>
<comment type="caution">
    <text evidence="8">The sequence shown here is derived from an EMBL/GenBank/DDBJ whole genome shotgun (WGS) entry which is preliminary data.</text>
</comment>
<feature type="repeat" description="TPR" evidence="3">
    <location>
        <begin position="753"/>
        <end position="786"/>
    </location>
</feature>
<dbReference type="SMART" id="SM00028">
    <property type="entry name" value="TPR"/>
    <property type="match status" value="7"/>
</dbReference>
<feature type="region of interest" description="Disordered" evidence="5">
    <location>
        <begin position="358"/>
        <end position="378"/>
    </location>
</feature>
<evidence type="ECO:0000256" key="3">
    <source>
        <dbReference type="PROSITE-ProRule" id="PRU00339"/>
    </source>
</evidence>
<dbReference type="Pfam" id="PF10516">
    <property type="entry name" value="SHNi-TPR"/>
    <property type="match status" value="1"/>
</dbReference>
<dbReference type="PANTHER" id="PTHR45641:SF19">
    <property type="entry name" value="NEPHROCYSTIN-3"/>
    <property type="match status" value="1"/>
</dbReference>
<dbReference type="Pfam" id="PF13424">
    <property type="entry name" value="TPR_12"/>
    <property type="match status" value="3"/>
</dbReference>
<feature type="repeat" description="TPR" evidence="3">
    <location>
        <begin position="711"/>
        <end position="744"/>
    </location>
</feature>
<accession>A0A3M6TGC6</accession>
<evidence type="ECO:0000259" key="7">
    <source>
        <dbReference type="Pfam" id="PF18738"/>
    </source>
</evidence>
<dbReference type="Proteomes" id="UP000275408">
    <property type="component" value="Unassembled WGS sequence"/>
</dbReference>
<dbReference type="PANTHER" id="PTHR45641">
    <property type="entry name" value="TETRATRICOPEPTIDE REPEAT PROTEIN (AFU_ORTHOLOGUE AFUA_6G03870)"/>
    <property type="match status" value="1"/>
</dbReference>
<dbReference type="Gene3D" id="1.25.40.10">
    <property type="entry name" value="Tetratricopeptide repeat domain"/>
    <property type="match status" value="2"/>
</dbReference>
<keyword evidence="2 3" id="KW-0802">TPR repeat</keyword>
<dbReference type="InterPro" id="IPR019734">
    <property type="entry name" value="TPR_rpt"/>
</dbReference>
<evidence type="ECO:0000313" key="9">
    <source>
        <dbReference type="Proteomes" id="UP000275408"/>
    </source>
</evidence>
<dbReference type="InterPro" id="IPR019544">
    <property type="entry name" value="Tetratricopeptide_SHNi-TPR_dom"/>
</dbReference>
<reference evidence="8 9" key="1">
    <citation type="journal article" date="2018" name="Sci. Rep.">
        <title>Comparative analysis of the Pocillopora damicornis genome highlights role of immune system in coral evolution.</title>
        <authorList>
            <person name="Cunning R."/>
            <person name="Bay R.A."/>
            <person name="Gillette P."/>
            <person name="Baker A.C."/>
            <person name="Traylor-Knowles N."/>
        </authorList>
    </citation>
    <scope>NUCLEOTIDE SEQUENCE [LARGE SCALE GENOMIC DNA]</scope>
    <source>
        <strain evidence="8">RSMAS</strain>
        <tissue evidence="8">Whole animal</tissue>
    </source>
</reference>
<proteinExistence type="predicted"/>
<keyword evidence="9" id="KW-1185">Reference proteome</keyword>
<evidence type="ECO:0000313" key="8">
    <source>
        <dbReference type="EMBL" id="RMX40274.1"/>
    </source>
</evidence>
<evidence type="ECO:0000256" key="4">
    <source>
        <dbReference type="SAM" id="Coils"/>
    </source>
</evidence>
<feature type="repeat" description="TPR" evidence="3">
    <location>
        <begin position="591"/>
        <end position="624"/>
    </location>
</feature>
<feature type="compositionally biased region" description="Polar residues" evidence="5">
    <location>
        <begin position="362"/>
        <end position="375"/>
    </location>
</feature>
<dbReference type="Pfam" id="PF18738">
    <property type="entry name" value="HEPN_DZIP3"/>
    <property type="match status" value="1"/>
</dbReference>
<feature type="domain" description="Tetratricopeptide SHNi-TPR" evidence="6">
    <location>
        <begin position="713"/>
        <end position="744"/>
    </location>
</feature>
<organism evidence="8 9">
    <name type="scientific">Pocillopora damicornis</name>
    <name type="common">Cauliflower coral</name>
    <name type="synonym">Millepora damicornis</name>
    <dbReference type="NCBI Taxonomy" id="46731"/>
    <lineage>
        <taxon>Eukaryota</taxon>
        <taxon>Metazoa</taxon>
        <taxon>Cnidaria</taxon>
        <taxon>Anthozoa</taxon>
        <taxon>Hexacorallia</taxon>
        <taxon>Scleractinia</taxon>
        <taxon>Astrocoeniina</taxon>
        <taxon>Pocilloporidae</taxon>
        <taxon>Pocillopora</taxon>
    </lineage>
</organism>
<evidence type="ECO:0000256" key="5">
    <source>
        <dbReference type="SAM" id="MobiDB-lite"/>
    </source>
</evidence>
<dbReference type="STRING" id="46731.A0A3M6TGC6"/>
<feature type="coiled-coil region" evidence="4">
    <location>
        <begin position="214"/>
        <end position="288"/>
    </location>
</feature>
<dbReference type="PROSITE" id="PS50005">
    <property type="entry name" value="TPR"/>
    <property type="match status" value="5"/>
</dbReference>
<dbReference type="InterPro" id="IPR041249">
    <property type="entry name" value="HEPN_DZIP3"/>
</dbReference>
<gene>
    <name evidence="8" type="ORF">pdam_00008680</name>
</gene>
<evidence type="ECO:0000256" key="2">
    <source>
        <dbReference type="ARBA" id="ARBA00022803"/>
    </source>
</evidence>